<dbReference type="EMBL" id="JANIAA010000063">
    <property type="protein sequence ID" value="MCQ8195131.1"/>
    <property type="molecule type" value="Genomic_DNA"/>
</dbReference>
<comment type="caution">
    <text evidence="3">The sequence shown here is derived from an EMBL/GenBank/DDBJ whole genome shotgun (WGS) entry which is preliminary data.</text>
</comment>
<evidence type="ECO:0000259" key="2">
    <source>
        <dbReference type="Pfam" id="PF13399"/>
    </source>
</evidence>
<reference evidence="3 4" key="1">
    <citation type="submission" date="2022-07" db="EMBL/GenBank/DDBJ databases">
        <authorList>
            <person name="Phongsopitanun W."/>
            <person name="Tanasupawat S."/>
        </authorList>
    </citation>
    <scope>NUCLEOTIDE SEQUENCE [LARGE SCALE GENOMIC DNA]</scope>
    <source>
        <strain evidence="3 4">RCU-064</strain>
    </source>
</reference>
<dbReference type="InterPro" id="IPR027381">
    <property type="entry name" value="LytR/CpsA/Psr_C"/>
</dbReference>
<dbReference type="Gene3D" id="3.30.70.2390">
    <property type="match status" value="1"/>
</dbReference>
<sequence>MSMLTPPGMGGKYRITGDRYPRMSRPRGRRRLMFTAFGSVLALGLVGWGTLQLIDVFSGDGGGQKVRAAHGTGDCERIDKHPDENAKSGRSDSGRSGQGGQGGQGGRTGGKLPKPSQITVNVYNATTRSGLAKDTAKELEKRGFKIGKVGNAPTQYDKKVKATGILLGAPGAGDGAFNVLGTQLTGAQTKNDARDGKDIDLIIGNDFKDLVEQKDADKALAALAKPSPAPSGSPCR</sequence>
<gene>
    <name evidence="3" type="ORF">NP777_44335</name>
</gene>
<evidence type="ECO:0000313" key="3">
    <source>
        <dbReference type="EMBL" id="MCQ8195131.1"/>
    </source>
</evidence>
<feature type="region of interest" description="Disordered" evidence="1">
    <location>
        <begin position="1"/>
        <end position="25"/>
    </location>
</feature>
<dbReference type="Proteomes" id="UP001204746">
    <property type="component" value="Unassembled WGS sequence"/>
</dbReference>
<proteinExistence type="predicted"/>
<accession>A0ABT1VCK5</accession>
<keyword evidence="4" id="KW-1185">Reference proteome</keyword>
<name>A0ABT1VCK5_9ACTN</name>
<dbReference type="RefSeq" id="WP_256655874.1">
    <property type="nucleotide sequence ID" value="NZ_JANIAA010000063.1"/>
</dbReference>
<organism evidence="3 4">
    <name type="scientific">Streptomyces rugosispiralis</name>
    <dbReference type="NCBI Taxonomy" id="2967341"/>
    <lineage>
        <taxon>Bacteria</taxon>
        <taxon>Bacillati</taxon>
        <taxon>Actinomycetota</taxon>
        <taxon>Actinomycetes</taxon>
        <taxon>Kitasatosporales</taxon>
        <taxon>Streptomycetaceae</taxon>
        <taxon>Streptomyces</taxon>
    </lineage>
</organism>
<feature type="region of interest" description="Disordered" evidence="1">
    <location>
        <begin position="62"/>
        <end position="116"/>
    </location>
</feature>
<dbReference type="Pfam" id="PF13399">
    <property type="entry name" value="LytR_C"/>
    <property type="match status" value="1"/>
</dbReference>
<feature type="compositionally biased region" description="Basic and acidic residues" evidence="1">
    <location>
        <begin position="73"/>
        <end position="93"/>
    </location>
</feature>
<feature type="domain" description="LytR/CpsA/Psr regulator C-terminal" evidence="2">
    <location>
        <begin position="117"/>
        <end position="207"/>
    </location>
</feature>
<protein>
    <submittedName>
        <fullName evidence="3">LytR C-terminal domain-containing protein</fullName>
    </submittedName>
</protein>
<evidence type="ECO:0000313" key="4">
    <source>
        <dbReference type="Proteomes" id="UP001204746"/>
    </source>
</evidence>
<feature type="compositionally biased region" description="Gly residues" evidence="1">
    <location>
        <begin position="96"/>
        <end position="109"/>
    </location>
</feature>
<evidence type="ECO:0000256" key="1">
    <source>
        <dbReference type="SAM" id="MobiDB-lite"/>
    </source>
</evidence>